<dbReference type="PANTHER" id="PTHR43065">
    <property type="entry name" value="SENSOR HISTIDINE KINASE"/>
    <property type="match status" value="1"/>
</dbReference>
<dbReference type="Pfam" id="PF02518">
    <property type="entry name" value="HATPase_c"/>
    <property type="match status" value="1"/>
</dbReference>
<dbReference type="InterPro" id="IPR003594">
    <property type="entry name" value="HATPase_dom"/>
</dbReference>
<dbReference type="Proteomes" id="UP000664698">
    <property type="component" value="Unassembled WGS sequence"/>
</dbReference>
<dbReference type="PROSITE" id="PS50109">
    <property type="entry name" value="HIS_KIN"/>
    <property type="match status" value="1"/>
</dbReference>
<dbReference type="RefSeq" id="WP_206570647.1">
    <property type="nucleotide sequence ID" value="NZ_JAFKCW010000004.1"/>
</dbReference>
<feature type="domain" description="Histidine kinase" evidence="1">
    <location>
        <begin position="686"/>
        <end position="896"/>
    </location>
</feature>
<reference evidence="2 3" key="1">
    <citation type="submission" date="2021-03" db="EMBL/GenBank/DDBJ databases">
        <title>novel species isolated from a fishpond in China.</title>
        <authorList>
            <person name="Lu H."/>
            <person name="Cai Z."/>
        </authorList>
    </citation>
    <scope>NUCLEOTIDE SEQUENCE [LARGE SCALE GENOMIC DNA]</scope>
    <source>
        <strain evidence="2 3">JCM 31546</strain>
    </source>
</reference>
<keyword evidence="2" id="KW-0418">Kinase</keyword>
<dbReference type="EMBL" id="JAFKCW010000004">
    <property type="protein sequence ID" value="MBN7802632.1"/>
    <property type="molecule type" value="Genomic_DNA"/>
</dbReference>
<protein>
    <submittedName>
        <fullName evidence="2">Sensor histidine kinase</fullName>
    </submittedName>
</protein>
<evidence type="ECO:0000313" key="3">
    <source>
        <dbReference type="Proteomes" id="UP000664698"/>
    </source>
</evidence>
<dbReference type="InterPro" id="IPR005467">
    <property type="entry name" value="His_kinase_dom"/>
</dbReference>
<dbReference type="GO" id="GO:0016301">
    <property type="term" value="F:kinase activity"/>
    <property type="evidence" value="ECO:0007669"/>
    <property type="project" value="UniProtKB-KW"/>
</dbReference>
<gene>
    <name evidence="2" type="ORF">J0A67_17280</name>
</gene>
<keyword evidence="2" id="KW-0808">Transferase</keyword>
<dbReference type="SUPFAM" id="SSF55874">
    <property type="entry name" value="ATPase domain of HSP90 chaperone/DNA topoisomerase II/histidine kinase"/>
    <property type="match status" value="2"/>
</dbReference>
<organism evidence="2 3">
    <name type="scientific">Algoriphagus aestuariicola</name>
    <dbReference type="NCBI Taxonomy" id="1852016"/>
    <lineage>
        <taxon>Bacteria</taxon>
        <taxon>Pseudomonadati</taxon>
        <taxon>Bacteroidota</taxon>
        <taxon>Cytophagia</taxon>
        <taxon>Cytophagales</taxon>
        <taxon>Cyclobacteriaceae</taxon>
        <taxon>Algoriphagus</taxon>
    </lineage>
</organism>
<evidence type="ECO:0000259" key="1">
    <source>
        <dbReference type="PROSITE" id="PS50109"/>
    </source>
</evidence>
<dbReference type="Pfam" id="PF13589">
    <property type="entry name" value="HATPase_c_3"/>
    <property type="match status" value="1"/>
</dbReference>
<keyword evidence="3" id="KW-1185">Reference proteome</keyword>
<proteinExistence type="predicted"/>
<dbReference type="Gene3D" id="3.30.565.10">
    <property type="entry name" value="Histidine kinase-like ATPase, C-terminal domain"/>
    <property type="match status" value="2"/>
</dbReference>
<sequence length="902" mass="102814">MPNRNCLILTQYREDGLYNDFIGKFYHFPATGDKNYLKQFQSLPIEIVYYEPEKRGKGEFYGYGQIKRPPFEDKREPGYFFVEISDYKPFAQPVPFKNEEGEILEKLYNTEHYNYNNAVRHIAPEFLDALCLDGRIQLNFKADAHLIKVLGEQLIGSEKVGILELVKNGIDAGASYCRVKIEKVGGISAAEYEFGEFDGPVIVIEDNGTGMNREIIEKGWLRPASTIKTNVKEKLKEERKKAEASGKLGAYNALIEQLKKEHEGRIPLGEKGVGRFATHRLGRNLVIKSKPVASPFEYVLKVNWDAFDKVFDTTVDLDSIGVELTRQAPSRDYGETNSGTQIIIYGGREGFEWDEKKIRDINKSILRLNSPNPSPGKVKTSFRAFVECPQIPDLETKEIYESFTPNFSLEALVNKKGVVEDYTLKFSPPKSVPLSEEIWTDKDYDLKVSSPYWRDENGEIRDPVCGGFYIHLDAWYRKKPWIDGPETGEMISYLYEYGGISIYRDDIIIFPAESGTKNDWLNLSKRHIKQGFRISYYNIIGNIEIEQSENIDLVDKTNREGMIENLAYDDLAKLVETIIQNILETRYIAKRDEHTDLTKGLIRDPKTLSSIAMQNSVILDGIQKNYPIEEDPWRILHQLGETVDERKGGLVNIDSSIKNLKKSIDLIEEVQERMAEHAGFGIAAAVSIHEITKITANFYNGISQMIKSGQADKVRLEDLKSASASLNSELKRLSPLRAIRNENRREFTIVQSVKYAYGVFSRKMKQEGIEFEFDSQVDFPLFGRYSTLNQILGNLFDNSIYWILASGKKPRKIRVEINSRHRTLVFADSGTGVDQTIQPYLFQPGYSMKIPPSGLGLYICKSYMHSMGGDIHQTTDRERINGLAGAQFTIEFSNVPKSKEEA</sequence>
<dbReference type="SMART" id="SM00387">
    <property type="entry name" value="HATPase_c"/>
    <property type="match status" value="1"/>
</dbReference>
<evidence type="ECO:0000313" key="2">
    <source>
        <dbReference type="EMBL" id="MBN7802632.1"/>
    </source>
</evidence>
<comment type="caution">
    <text evidence="2">The sequence shown here is derived from an EMBL/GenBank/DDBJ whole genome shotgun (WGS) entry which is preliminary data.</text>
</comment>
<dbReference type="InterPro" id="IPR036890">
    <property type="entry name" value="HATPase_C_sf"/>
</dbReference>
<name>A0ABS3BTJ8_9BACT</name>
<accession>A0ABS3BTJ8</accession>